<protein>
    <submittedName>
        <fullName evidence="3">Uncharacterized protein</fullName>
    </submittedName>
</protein>
<name>A0A1V9X9T2_9ACAR</name>
<dbReference type="Proteomes" id="UP000192247">
    <property type="component" value="Unassembled WGS sequence"/>
</dbReference>
<reference evidence="3 4" key="1">
    <citation type="journal article" date="2017" name="Gigascience">
        <title>Draft genome of the honey bee ectoparasitic mite, Tropilaelaps mercedesae, is shaped by the parasitic life history.</title>
        <authorList>
            <person name="Dong X."/>
            <person name="Armstrong S.D."/>
            <person name="Xia D."/>
            <person name="Makepeace B.L."/>
            <person name="Darby A.C."/>
            <person name="Kadowaki T."/>
        </authorList>
    </citation>
    <scope>NUCLEOTIDE SEQUENCE [LARGE SCALE GENOMIC DNA]</scope>
    <source>
        <strain evidence="3">Wuxi-XJTLU</strain>
    </source>
</reference>
<evidence type="ECO:0000256" key="2">
    <source>
        <dbReference type="SAM" id="Phobius"/>
    </source>
</evidence>
<proteinExistence type="predicted"/>
<comment type="caution">
    <text evidence="3">The sequence shown here is derived from an EMBL/GenBank/DDBJ whole genome shotgun (WGS) entry which is preliminary data.</text>
</comment>
<dbReference type="OrthoDB" id="10605082at2759"/>
<dbReference type="EMBL" id="MNPL01018487">
    <property type="protein sequence ID" value="OQR70143.1"/>
    <property type="molecule type" value="Genomic_DNA"/>
</dbReference>
<dbReference type="InParanoid" id="A0A1V9X9T2"/>
<keyword evidence="2" id="KW-0472">Membrane</keyword>
<feature type="transmembrane region" description="Helical" evidence="2">
    <location>
        <begin position="42"/>
        <end position="64"/>
    </location>
</feature>
<feature type="region of interest" description="Disordered" evidence="1">
    <location>
        <begin position="206"/>
        <end position="243"/>
    </location>
</feature>
<evidence type="ECO:0000313" key="4">
    <source>
        <dbReference type="Proteomes" id="UP000192247"/>
    </source>
</evidence>
<keyword evidence="2" id="KW-0812">Transmembrane</keyword>
<keyword evidence="4" id="KW-1185">Reference proteome</keyword>
<evidence type="ECO:0000256" key="1">
    <source>
        <dbReference type="SAM" id="MobiDB-lite"/>
    </source>
</evidence>
<organism evidence="3 4">
    <name type="scientific">Tropilaelaps mercedesae</name>
    <dbReference type="NCBI Taxonomy" id="418985"/>
    <lineage>
        <taxon>Eukaryota</taxon>
        <taxon>Metazoa</taxon>
        <taxon>Ecdysozoa</taxon>
        <taxon>Arthropoda</taxon>
        <taxon>Chelicerata</taxon>
        <taxon>Arachnida</taxon>
        <taxon>Acari</taxon>
        <taxon>Parasitiformes</taxon>
        <taxon>Mesostigmata</taxon>
        <taxon>Gamasina</taxon>
        <taxon>Dermanyssoidea</taxon>
        <taxon>Laelapidae</taxon>
        <taxon>Tropilaelaps</taxon>
    </lineage>
</organism>
<sequence length="243" mass="27012">MTLQKLAERLDQVKRVFTASYYLGPGGWPEVAENLVTEVDCVVMFFCITCTICAVGSVIVLQLIRLLSDQYGELLCATSENRKLQLPSELGNVLVRAVFLAGTGRNRTSSASRALTGARGRDLCEANAVLVTPRIYRIIRFSPLRKINDHVRTNDIDQIDSRQVSGYFDHIPPHRHTHEARDGPQETLEATREIVSRSEPIRLASALNEAPSPPDYLFATRNTSPDPAGRPREMVNKVPSVDV</sequence>
<accession>A0A1V9X9T2</accession>
<evidence type="ECO:0000313" key="3">
    <source>
        <dbReference type="EMBL" id="OQR70143.1"/>
    </source>
</evidence>
<dbReference type="AlphaFoldDB" id="A0A1V9X9T2"/>
<gene>
    <name evidence="3" type="ORF">BIW11_11825</name>
</gene>
<keyword evidence="2" id="KW-1133">Transmembrane helix</keyword>